<evidence type="ECO:0000259" key="10">
    <source>
        <dbReference type="Pfam" id="PF04290"/>
    </source>
</evidence>
<dbReference type="EMBL" id="JBHUEJ010000009">
    <property type="protein sequence ID" value="MFD1709758.1"/>
    <property type="molecule type" value="Genomic_DNA"/>
</dbReference>
<dbReference type="PANTHER" id="PTHR35011:SF2">
    <property type="entry name" value="2,3-DIKETO-L-GULONATE TRAP TRANSPORTER SMALL PERMEASE PROTEIN YIAM"/>
    <property type="match status" value="1"/>
</dbReference>
<sequence length="164" mass="18284">MKALFLTIEKWTTRVALGLACLMLVIASGLGVFQIVTRFVLEQPAEWSEVLIRFSLIWMVFLGIPMAFRQGAMVSVDALYRAVPDGLKRVLDLVVALAALALMLVILWWGYDYAVRGSVQTMAGLESLSMFWAYIAMPVGAVFSIFGIVANYLDPRRMELETAQ</sequence>
<evidence type="ECO:0000256" key="7">
    <source>
        <dbReference type="ARBA" id="ARBA00023136"/>
    </source>
</evidence>
<comment type="caution">
    <text evidence="11">The sequence shown here is derived from an EMBL/GenBank/DDBJ whole genome shotgun (WGS) entry which is preliminary data.</text>
</comment>
<feature type="transmembrane region" description="Helical" evidence="9">
    <location>
        <begin position="50"/>
        <end position="69"/>
    </location>
</feature>
<keyword evidence="3" id="KW-1003">Cell membrane</keyword>
<evidence type="ECO:0000256" key="4">
    <source>
        <dbReference type="ARBA" id="ARBA00022519"/>
    </source>
</evidence>
<feature type="transmembrane region" description="Helical" evidence="9">
    <location>
        <begin position="131"/>
        <end position="153"/>
    </location>
</feature>
<comment type="function">
    <text evidence="9">Part of the tripartite ATP-independent periplasmic (TRAP) transport system.</text>
</comment>
<keyword evidence="7 9" id="KW-0472">Membrane</keyword>
<proteinExistence type="inferred from homology"/>
<dbReference type="Pfam" id="PF04290">
    <property type="entry name" value="DctQ"/>
    <property type="match status" value="1"/>
</dbReference>
<gene>
    <name evidence="11" type="ORF">ACFSF0_04015</name>
</gene>
<comment type="subunit">
    <text evidence="9">The complex comprises the extracytoplasmic solute receptor protein and the two transmembrane proteins.</text>
</comment>
<evidence type="ECO:0000256" key="8">
    <source>
        <dbReference type="ARBA" id="ARBA00038436"/>
    </source>
</evidence>
<comment type="similarity">
    <text evidence="8 9">Belongs to the TRAP transporter small permease family.</text>
</comment>
<accession>A0ABW4KQI9</accession>
<evidence type="ECO:0000256" key="3">
    <source>
        <dbReference type="ARBA" id="ARBA00022475"/>
    </source>
</evidence>
<keyword evidence="5 9" id="KW-0812">Transmembrane</keyword>
<evidence type="ECO:0000256" key="2">
    <source>
        <dbReference type="ARBA" id="ARBA00022448"/>
    </source>
</evidence>
<evidence type="ECO:0000313" key="11">
    <source>
        <dbReference type="EMBL" id="MFD1709758.1"/>
    </source>
</evidence>
<keyword evidence="6 9" id="KW-1133">Transmembrane helix</keyword>
<dbReference type="RefSeq" id="WP_147913811.1">
    <property type="nucleotide sequence ID" value="NZ_JBHUEJ010000009.1"/>
</dbReference>
<comment type="caution">
    <text evidence="9">Lacks conserved residue(s) required for the propagation of feature annotation.</text>
</comment>
<keyword evidence="4 9" id="KW-0997">Cell inner membrane</keyword>
<organism evidence="11 12">
    <name type="scientific">Ottowia flava</name>
    <dbReference type="NCBI Taxonomy" id="2675430"/>
    <lineage>
        <taxon>Bacteria</taxon>
        <taxon>Pseudomonadati</taxon>
        <taxon>Pseudomonadota</taxon>
        <taxon>Betaproteobacteria</taxon>
        <taxon>Burkholderiales</taxon>
        <taxon>Comamonadaceae</taxon>
        <taxon>Ottowia</taxon>
    </lineage>
</organism>
<name>A0ABW4KQI9_9BURK</name>
<dbReference type="InterPro" id="IPR055348">
    <property type="entry name" value="DctQ"/>
</dbReference>
<dbReference type="InterPro" id="IPR007387">
    <property type="entry name" value="TRAP_DctQ"/>
</dbReference>
<evidence type="ECO:0000256" key="6">
    <source>
        <dbReference type="ARBA" id="ARBA00022989"/>
    </source>
</evidence>
<evidence type="ECO:0000256" key="5">
    <source>
        <dbReference type="ARBA" id="ARBA00022692"/>
    </source>
</evidence>
<protein>
    <recommendedName>
        <fullName evidence="9">TRAP transporter small permease protein</fullName>
    </recommendedName>
</protein>
<comment type="subcellular location">
    <subcellularLocation>
        <location evidence="1 9">Cell inner membrane</location>
        <topology evidence="1 9">Multi-pass membrane protein</topology>
    </subcellularLocation>
</comment>
<feature type="transmembrane region" description="Helical" evidence="9">
    <location>
        <begin position="90"/>
        <end position="111"/>
    </location>
</feature>
<feature type="domain" description="Tripartite ATP-independent periplasmic transporters DctQ component" evidence="10">
    <location>
        <begin position="30"/>
        <end position="154"/>
    </location>
</feature>
<keyword evidence="12" id="KW-1185">Reference proteome</keyword>
<evidence type="ECO:0000313" key="12">
    <source>
        <dbReference type="Proteomes" id="UP001597304"/>
    </source>
</evidence>
<keyword evidence="2 9" id="KW-0813">Transport</keyword>
<evidence type="ECO:0000256" key="1">
    <source>
        <dbReference type="ARBA" id="ARBA00004429"/>
    </source>
</evidence>
<reference evidence="12" key="1">
    <citation type="journal article" date="2019" name="Int. J. Syst. Evol. Microbiol.">
        <title>The Global Catalogue of Microorganisms (GCM) 10K type strain sequencing project: providing services to taxonomists for standard genome sequencing and annotation.</title>
        <authorList>
            <consortium name="The Broad Institute Genomics Platform"/>
            <consortium name="The Broad Institute Genome Sequencing Center for Infectious Disease"/>
            <person name="Wu L."/>
            <person name="Ma J."/>
        </authorList>
    </citation>
    <scope>NUCLEOTIDE SEQUENCE [LARGE SCALE GENOMIC DNA]</scope>
    <source>
        <strain evidence="12">LMG 29247</strain>
    </source>
</reference>
<dbReference type="Proteomes" id="UP001597304">
    <property type="component" value="Unassembled WGS sequence"/>
</dbReference>
<evidence type="ECO:0000256" key="9">
    <source>
        <dbReference type="RuleBase" id="RU369079"/>
    </source>
</evidence>
<dbReference type="PANTHER" id="PTHR35011">
    <property type="entry name" value="2,3-DIKETO-L-GULONATE TRAP TRANSPORTER SMALL PERMEASE PROTEIN YIAM"/>
    <property type="match status" value="1"/>
</dbReference>